<dbReference type="GO" id="GO:0004364">
    <property type="term" value="F:glutathione transferase activity"/>
    <property type="evidence" value="ECO:0007669"/>
    <property type="project" value="TreeGrafter"/>
</dbReference>
<feature type="domain" description="GST N-terminal" evidence="2">
    <location>
        <begin position="5"/>
        <end position="91"/>
    </location>
</feature>
<feature type="domain" description="GST C-terminal" evidence="3">
    <location>
        <begin position="96"/>
        <end position="225"/>
    </location>
</feature>
<dbReference type="InterPro" id="IPR004045">
    <property type="entry name" value="Glutathione_S-Trfase_N"/>
</dbReference>
<evidence type="ECO:0000259" key="3">
    <source>
        <dbReference type="PROSITE" id="PS50405"/>
    </source>
</evidence>
<dbReference type="InterPro" id="IPR010987">
    <property type="entry name" value="Glutathione-S-Trfase_C-like"/>
</dbReference>
<gene>
    <name evidence="4" type="primary">maiA</name>
    <name evidence="4" type="ORF">GL267_04045</name>
</gene>
<dbReference type="PANTHER" id="PTHR42673">
    <property type="entry name" value="MALEYLACETOACETATE ISOMERASE"/>
    <property type="match status" value="1"/>
</dbReference>
<dbReference type="AlphaFoldDB" id="A0A845U4L8"/>
<dbReference type="EC" id="5.2.1.2" evidence="4"/>
<comment type="similarity">
    <text evidence="1">Belongs to the GST superfamily. Zeta family.</text>
</comment>
<dbReference type="InterPro" id="IPR040079">
    <property type="entry name" value="Glutathione_S-Trfase"/>
</dbReference>
<dbReference type="Pfam" id="PF00043">
    <property type="entry name" value="GST_C"/>
    <property type="match status" value="1"/>
</dbReference>
<dbReference type="GO" id="GO:0005737">
    <property type="term" value="C:cytoplasm"/>
    <property type="evidence" value="ECO:0007669"/>
    <property type="project" value="InterPro"/>
</dbReference>
<dbReference type="SUPFAM" id="SSF47616">
    <property type="entry name" value="GST C-terminal domain-like"/>
    <property type="match status" value="1"/>
</dbReference>
<dbReference type="GO" id="GO:0006749">
    <property type="term" value="P:glutathione metabolic process"/>
    <property type="evidence" value="ECO:0007669"/>
    <property type="project" value="TreeGrafter"/>
</dbReference>
<dbReference type="Gene3D" id="3.40.30.10">
    <property type="entry name" value="Glutaredoxin"/>
    <property type="match status" value="1"/>
</dbReference>
<dbReference type="InterPro" id="IPR036282">
    <property type="entry name" value="Glutathione-S-Trfase_C_sf"/>
</dbReference>
<evidence type="ECO:0000313" key="4">
    <source>
        <dbReference type="EMBL" id="NDU41843.1"/>
    </source>
</evidence>
<name>A0A845U4L8_9PROT</name>
<evidence type="ECO:0000259" key="2">
    <source>
        <dbReference type="PROSITE" id="PS50404"/>
    </source>
</evidence>
<comment type="caution">
    <text evidence="4">The sequence shown here is derived from an EMBL/GenBank/DDBJ whole genome shotgun (WGS) entry which is preliminary data.</text>
</comment>
<dbReference type="PROSITE" id="PS50404">
    <property type="entry name" value="GST_NTER"/>
    <property type="match status" value="1"/>
</dbReference>
<dbReference type="PANTHER" id="PTHR42673:SF4">
    <property type="entry name" value="MALEYLACETOACETATE ISOMERASE"/>
    <property type="match status" value="1"/>
</dbReference>
<protein>
    <submittedName>
        <fullName evidence="4">Maleylacetoacetate isomerase</fullName>
        <ecNumber evidence="4">5.2.1.2</ecNumber>
    </submittedName>
</protein>
<dbReference type="SFLD" id="SFLDG00358">
    <property type="entry name" value="Main_(cytGST)"/>
    <property type="match status" value="1"/>
</dbReference>
<keyword evidence="4" id="KW-0413">Isomerase</keyword>
<dbReference type="InterPro" id="IPR004046">
    <property type="entry name" value="GST_C"/>
</dbReference>
<dbReference type="SFLD" id="SFLDS00019">
    <property type="entry name" value="Glutathione_Transferase_(cytos"/>
    <property type="match status" value="1"/>
</dbReference>
<proteinExistence type="inferred from homology"/>
<dbReference type="PROSITE" id="PS50405">
    <property type="entry name" value="GST_CTER"/>
    <property type="match status" value="1"/>
</dbReference>
<dbReference type="NCBIfam" id="TIGR01262">
    <property type="entry name" value="maiA"/>
    <property type="match status" value="1"/>
</dbReference>
<organism evidence="4">
    <name type="scientific">Acidithiobacillus ferrianus</name>
    <dbReference type="NCBI Taxonomy" id="2678518"/>
    <lineage>
        <taxon>Bacteria</taxon>
        <taxon>Pseudomonadati</taxon>
        <taxon>Pseudomonadota</taxon>
        <taxon>Acidithiobacillia</taxon>
        <taxon>Acidithiobacillales</taxon>
        <taxon>Acidithiobacillaceae</taxon>
        <taxon>Acidithiobacillus</taxon>
    </lineage>
</organism>
<dbReference type="SUPFAM" id="SSF52833">
    <property type="entry name" value="Thioredoxin-like"/>
    <property type="match status" value="1"/>
</dbReference>
<dbReference type="EMBL" id="WNJL01000016">
    <property type="protein sequence ID" value="NDU41843.1"/>
    <property type="molecule type" value="Genomic_DNA"/>
</dbReference>
<evidence type="ECO:0000256" key="1">
    <source>
        <dbReference type="ARBA" id="ARBA00010007"/>
    </source>
</evidence>
<dbReference type="Pfam" id="PF13409">
    <property type="entry name" value="GST_N_2"/>
    <property type="match status" value="1"/>
</dbReference>
<accession>A0A845U4L8</accession>
<dbReference type="GO" id="GO:0006559">
    <property type="term" value="P:L-phenylalanine catabolic process"/>
    <property type="evidence" value="ECO:0007669"/>
    <property type="project" value="TreeGrafter"/>
</dbReference>
<dbReference type="InterPro" id="IPR036249">
    <property type="entry name" value="Thioredoxin-like_sf"/>
</dbReference>
<dbReference type="InterPro" id="IPR005955">
    <property type="entry name" value="GST_Zeta"/>
</dbReference>
<dbReference type="Gene3D" id="1.20.1050.10">
    <property type="match status" value="1"/>
</dbReference>
<sequence length="225" mass="25063">MTQTSRFEQFSFWRTSATYRVRVGFNLKGVQPEEHYVNLDAGEQRSEAFLRINPLGAVPALIDREAGQSTIPLTQSVAILEFLEETYSTPAMLPQDEHGRARVRSLATMLAADTHPLITPRVKKYLTTAGNFDEVAWRAWQTHWFGTGLQALEQRLANETGTGTFCHGDTPTMADICLASIIVVMRTFKIEVADIPTVQRIMATCEQLDAFAKADPGRQFGAPKS</sequence>
<reference evidence="4" key="1">
    <citation type="submission" date="2019-11" db="EMBL/GenBank/DDBJ databases">
        <title>Acidithiobacillus ferrianus sp. nov.: a facultatively anaerobic and extremely acidophilic chemolithoautotroph.</title>
        <authorList>
            <person name="Norris P.R."/>
            <person name="Falagan C."/>
            <person name="Moya-Beltran A."/>
            <person name="Castro M."/>
            <person name="Quatrini R."/>
            <person name="Johnson D.B."/>
        </authorList>
    </citation>
    <scope>NUCLEOTIDE SEQUENCE [LARGE SCALE GENOMIC DNA]</scope>
    <source>
        <strain evidence="4">MG</strain>
    </source>
</reference>
<dbReference type="RefSeq" id="WP_163096804.1">
    <property type="nucleotide sequence ID" value="NZ_CP127523.1"/>
</dbReference>
<dbReference type="GO" id="GO:0016034">
    <property type="term" value="F:maleylacetoacetate isomerase activity"/>
    <property type="evidence" value="ECO:0007669"/>
    <property type="project" value="UniProtKB-EC"/>
</dbReference>